<proteinExistence type="predicted"/>
<name>A0ABU7XC25_9HYPH</name>
<gene>
    <name evidence="2" type="ORF">V3H18_00145</name>
</gene>
<comment type="caution">
    <text evidence="2">The sequence shown here is derived from an EMBL/GenBank/DDBJ whole genome shotgun (WGS) entry which is preliminary data.</text>
</comment>
<evidence type="ECO:0000313" key="3">
    <source>
        <dbReference type="Proteomes" id="UP001350748"/>
    </source>
</evidence>
<organism evidence="2 3">
    <name type="scientific">Methylocystis borbori</name>
    <dbReference type="NCBI Taxonomy" id="3118750"/>
    <lineage>
        <taxon>Bacteria</taxon>
        <taxon>Pseudomonadati</taxon>
        <taxon>Pseudomonadota</taxon>
        <taxon>Alphaproteobacteria</taxon>
        <taxon>Hyphomicrobiales</taxon>
        <taxon>Methylocystaceae</taxon>
        <taxon>Methylocystis</taxon>
    </lineage>
</organism>
<accession>A0ABU7XC25</accession>
<keyword evidence="1" id="KW-0732">Signal</keyword>
<feature type="signal peptide" evidence="1">
    <location>
        <begin position="1"/>
        <end position="21"/>
    </location>
</feature>
<evidence type="ECO:0000256" key="1">
    <source>
        <dbReference type="SAM" id="SignalP"/>
    </source>
</evidence>
<dbReference type="EMBL" id="JAZHYN010000001">
    <property type="protein sequence ID" value="MEF3364937.1"/>
    <property type="molecule type" value="Genomic_DNA"/>
</dbReference>
<protein>
    <recommendedName>
        <fullName evidence="4">DUF3551 domain-containing protein</fullName>
    </recommendedName>
</protein>
<sequence length="99" mass="10998">MRKIIAIALCCAMSGVSPALAQDWGVNTWAGNTAEDMASEQDACQSDADRLCGGNTIFIFEMENCLKRQANLLSKSCRQALAPTDFRKYYRAEPHPFDF</sequence>
<feature type="chain" id="PRO_5045333656" description="DUF3551 domain-containing protein" evidence="1">
    <location>
        <begin position="22"/>
        <end position="99"/>
    </location>
</feature>
<keyword evidence="3" id="KW-1185">Reference proteome</keyword>
<dbReference type="Proteomes" id="UP001350748">
    <property type="component" value="Unassembled WGS sequence"/>
</dbReference>
<reference evidence="2 3" key="1">
    <citation type="submission" date="2024-02" db="EMBL/GenBank/DDBJ databases">
        <authorList>
            <person name="Grouzdev D."/>
        </authorList>
    </citation>
    <scope>NUCLEOTIDE SEQUENCE [LARGE SCALE GENOMIC DNA]</scope>
    <source>
        <strain evidence="2 3">9N</strain>
    </source>
</reference>
<evidence type="ECO:0000313" key="2">
    <source>
        <dbReference type="EMBL" id="MEF3364937.1"/>
    </source>
</evidence>
<evidence type="ECO:0008006" key="4">
    <source>
        <dbReference type="Google" id="ProtNLM"/>
    </source>
</evidence>
<dbReference type="RefSeq" id="WP_332079816.1">
    <property type="nucleotide sequence ID" value="NZ_JAZHYN010000001.1"/>
</dbReference>